<protein>
    <recommendedName>
        <fullName evidence="3">HTH tetR-type domain-containing protein</fullName>
    </recommendedName>
</protein>
<dbReference type="InterPro" id="IPR009057">
    <property type="entry name" value="Homeodomain-like_sf"/>
</dbReference>
<reference evidence="4 5" key="1">
    <citation type="journal article" date="2023" name="PLoS ONE">
        <title>Genome-based metabolic and phylogenomic analysis of three Terrisporobacter species.</title>
        <authorList>
            <person name="Boer T."/>
            <person name="Bengelsdorf F.R."/>
            <person name="Bomeke M."/>
            <person name="Daniel R."/>
            <person name="Poehlein A."/>
        </authorList>
    </citation>
    <scope>NUCLEOTIDE SEQUENCE [LARGE SCALE GENOMIC DNA]</scope>
    <source>
        <strain evidence="4 5">DSM 1288</strain>
    </source>
</reference>
<keyword evidence="5" id="KW-1185">Reference proteome</keyword>
<dbReference type="SUPFAM" id="SSF46689">
    <property type="entry name" value="Homeodomain-like"/>
    <property type="match status" value="1"/>
</dbReference>
<dbReference type="Gene3D" id="1.10.357.10">
    <property type="entry name" value="Tetracycline Repressor, domain 2"/>
    <property type="match status" value="1"/>
</dbReference>
<dbReference type="InterPro" id="IPR001647">
    <property type="entry name" value="HTH_TetR"/>
</dbReference>
<evidence type="ECO:0000313" key="4">
    <source>
        <dbReference type="EMBL" id="WWD84008.1"/>
    </source>
</evidence>
<dbReference type="Proteomes" id="UP001348492">
    <property type="component" value="Chromosome"/>
</dbReference>
<feature type="domain" description="HTH tetR-type" evidence="3">
    <location>
        <begin position="11"/>
        <end position="71"/>
    </location>
</feature>
<evidence type="ECO:0000259" key="3">
    <source>
        <dbReference type="PROSITE" id="PS50977"/>
    </source>
</evidence>
<name>A0ABZ2EWM4_9FIRM</name>
<gene>
    <name evidence="4" type="ORF">TEGL_24300</name>
</gene>
<accession>A0ABZ2EWM4</accession>
<dbReference type="EMBL" id="CP117523">
    <property type="protein sequence ID" value="WWD84008.1"/>
    <property type="molecule type" value="Genomic_DNA"/>
</dbReference>
<feature type="DNA-binding region" description="H-T-H motif" evidence="2">
    <location>
        <begin position="34"/>
        <end position="53"/>
    </location>
</feature>
<sequence>MSNNNKTIQKNRMMTYFINAADEILSSDKNEPLTARKVADSAGYNVATLYNYFNNLNHLILYTSVKYLHAYANDLSLLHKHNLSPVDFYLKSWELFCKHSFKYPDKFHSIFFGEFNHEIVEETIKTCSEIFSNSDNNTVKLMPLLKLSNIYERDNLILSNIVSKNPNLDNNDIANISEMIILIYQSMLYNFMVKRSNDSFEEGIHKMMCYIRQVLHSYELI</sequence>
<evidence type="ECO:0000256" key="1">
    <source>
        <dbReference type="ARBA" id="ARBA00023125"/>
    </source>
</evidence>
<evidence type="ECO:0000313" key="5">
    <source>
        <dbReference type="Proteomes" id="UP001348492"/>
    </source>
</evidence>
<dbReference type="RefSeq" id="WP_018590518.1">
    <property type="nucleotide sequence ID" value="NZ_CP117523.1"/>
</dbReference>
<evidence type="ECO:0000256" key="2">
    <source>
        <dbReference type="PROSITE-ProRule" id="PRU00335"/>
    </source>
</evidence>
<keyword evidence="1 2" id="KW-0238">DNA-binding</keyword>
<dbReference type="PROSITE" id="PS50977">
    <property type="entry name" value="HTH_TETR_2"/>
    <property type="match status" value="1"/>
</dbReference>
<proteinExistence type="predicted"/>
<organism evidence="4 5">
    <name type="scientific">Terrisporobacter glycolicus ATCC 14880 = DSM 1288</name>
    <dbReference type="NCBI Taxonomy" id="1121315"/>
    <lineage>
        <taxon>Bacteria</taxon>
        <taxon>Bacillati</taxon>
        <taxon>Bacillota</taxon>
        <taxon>Clostridia</taxon>
        <taxon>Peptostreptococcales</taxon>
        <taxon>Peptostreptococcaceae</taxon>
        <taxon>Terrisporobacter</taxon>
    </lineage>
</organism>